<sequence length="157" mass="17777">MSEWPERDIDKIAKGWSIAMRCSKERLKRVHGLETEQQLDDAVKKGQVVLETVCLFMHACVKRGQYKLPLEFWRILHAEYGIVVYPSAFSEDIEIQGLGMDVTFTEAYHGHIVMFDRCSGGTNPPPCPFAMLTEPPPAYQKETPKVEAPKLEAPKVA</sequence>
<evidence type="ECO:0000256" key="1">
    <source>
        <dbReference type="SAM" id="MobiDB-lite"/>
    </source>
</evidence>
<name>A0A3M2RY12_9HYPO</name>
<protein>
    <submittedName>
        <fullName evidence="2">Uncharacterized protein</fullName>
    </submittedName>
</protein>
<dbReference type="EMBL" id="NKUJ01000212">
    <property type="protein sequence ID" value="RMJ10188.1"/>
    <property type="molecule type" value="Genomic_DNA"/>
</dbReference>
<organism evidence="2 3">
    <name type="scientific">Fusarium kuroshium</name>
    <dbReference type="NCBI Taxonomy" id="2010991"/>
    <lineage>
        <taxon>Eukaryota</taxon>
        <taxon>Fungi</taxon>
        <taxon>Dikarya</taxon>
        <taxon>Ascomycota</taxon>
        <taxon>Pezizomycotina</taxon>
        <taxon>Sordariomycetes</taxon>
        <taxon>Hypocreomycetidae</taxon>
        <taxon>Hypocreales</taxon>
        <taxon>Nectriaceae</taxon>
        <taxon>Fusarium</taxon>
        <taxon>Fusarium solani species complex</taxon>
    </lineage>
</organism>
<accession>A0A3M2RY12</accession>
<keyword evidence="3" id="KW-1185">Reference proteome</keyword>
<evidence type="ECO:0000313" key="3">
    <source>
        <dbReference type="Proteomes" id="UP000277212"/>
    </source>
</evidence>
<proteinExistence type="predicted"/>
<gene>
    <name evidence="2" type="ORF">CDV36_010194</name>
</gene>
<comment type="caution">
    <text evidence="2">The sequence shown here is derived from an EMBL/GenBank/DDBJ whole genome shotgun (WGS) entry which is preliminary data.</text>
</comment>
<feature type="compositionally biased region" description="Basic and acidic residues" evidence="1">
    <location>
        <begin position="142"/>
        <end position="157"/>
    </location>
</feature>
<evidence type="ECO:0000313" key="2">
    <source>
        <dbReference type="EMBL" id="RMJ10188.1"/>
    </source>
</evidence>
<feature type="region of interest" description="Disordered" evidence="1">
    <location>
        <begin position="134"/>
        <end position="157"/>
    </location>
</feature>
<reference evidence="2 3" key="1">
    <citation type="submission" date="2017-06" db="EMBL/GenBank/DDBJ databases">
        <title>Comparative genomic analysis of Ambrosia Fusariam Clade fungi.</title>
        <authorList>
            <person name="Stajich J.E."/>
            <person name="Carrillo J."/>
            <person name="Kijimoto T."/>
            <person name="Eskalen A."/>
            <person name="O'Donnell K."/>
            <person name="Kasson M."/>
        </authorList>
    </citation>
    <scope>NUCLEOTIDE SEQUENCE [LARGE SCALE GENOMIC DNA]</scope>
    <source>
        <strain evidence="2">UCR3666</strain>
    </source>
</reference>
<dbReference type="AlphaFoldDB" id="A0A3M2RY12"/>
<dbReference type="Proteomes" id="UP000277212">
    <property type="component" value="Unassembled WGS sequence"/>
</dbReference>
<dbReference type="OrthoDB" id="5131008at2759"/>